<dbReference type="PANTHER" id="PTHR10209:SF881">
    <property type="entry name" value="FI07970P-RELATED"/>
    <property type="match status" value="1"/>
</dbReference>
<evidence type="ECO:0000313" key="7">
    <source>
        <dbReference type="EnsemblMetazoa" id="CLYHEMP004950.1"/>
    </source>
</evidence>
<organism evidence="7 8">
    <name type="scientific">Clytia hemisphaerica</name>
    <dbReference type="NCBI Taxonomy" id="252671"/>
    <lineage>
        <taxon>Eukaryota</taxon>
        <taxon>Metazoa</taxon>
        <taxon>Cnidaria</taxon>
        <taxon>Hydrozoa</taxon>
        <taxon>Hydroidolina</taxon>
        <taxon>Leptothecata</taxon>
        <taxon>Obeliida</taxon>
        <taxon>Clytiidae</taxon>
        <taxon>Clytia</taxon>
    </lineage>
</organism>
<sequence length="404" mass="46868">MDTFLKSFFIVALSCIAFQNRVHIKEISVQLYEKHLKSFFKDPTWFNKLREEDIFELAKINLTRAEENEEGFQEVSKILHDAFKGVGFAYVVELKDFNPDELFYWTKWFFNLSPDVKKTVTKSTWQPDNANTYRGLYPSIPGGHSHKEALETGLFDMEEPLRRKATLEDLVNTTKKDGKLYRRNILEEKNPWPITEDQKMDDGFRLFMQKNYKIYENGCLIIMRMLANALGFERNFFDGLLFGPKHLSTHRLIHYPSRLGNPASIPKEAWDGDQAIVTGEHFDSGILTILATFENAGLQIKPNGYSKWIDVPARKDHLVINIGNLLADMVENRLVATNHRVIDIGISRYSVPFFLEPRYDGDLSKTIFGNKLESVGEFTTYGQYMTNRTRMFAEYASIDWGYID</sequence>
<protein>
    <recommendedName>
        <fullName evidence="6">Fe2OG dioxygenase domain-containing protein</fullName>
    </recommendedName>
</protein>
<dbReference type="EnsemblMetazoa" id="CLYHEMT004950.1">
    <property type="protein sequence ID" value="CLYHEMP004950.1"/>
    <property type="gene ID" value="CLYHEMG004950"/>
</dbReference>
<dbReference type="GeneID" id="136798933"/>
<dbReference type="Pfam" id="PF03171">
    <property type="entry name" value="2OG-FeII_Oxy"/>
    <property type="match status" value="1"/>
</dbReference>
<evidence type="ECO:0000259" key="6">
    <source>
        <dbReference type="PROSITE" id="PS51471"/>
    </source>
</evidence>
<evidence type="ECO:0000256" key="2">
    <source>
        <dbReference type="ARBA" id="ARBA00022723"/>
    </source>
</evidence>
<name>A0A7M5V7G7_9CNID</name>
<accession>A0A7M5V7G7</accession>
<keyword evidence="3 5" id="KW-0560">Oxidoreductase</keyword>
<dbReference type="RefSeq" id="XP_066911715.1">
    <property type="nucleotide sequence ID" value="XM_067055614.1"/>
</dbReference>
<dbReference type="PROSITE" id="PS51471">
    <property type="entry name" value="FE2OG_OXY"/>
    <property type="match status" value="1"/>
</dbReference>
<dbReference type="OrthoDB" id="288590at2759"/>
<dbReference type="InterPro" id="IPR005123">
    <property type="entry name" value="Oxoglu/Fe-dep_dioxygenase_dom"/>
</dbReference>
<proteinExistence type="inferred from homology"/>
<dbReference type="InterPro" id="IPR044861">
    <property type="entry name" value="IPNS-like_FE2OG_OXY"/>
</dbReference>
<dbReference type="AlphaFoldDB" id="A0A7M5V7G7"/>
<dbReference type="SUPFAM" id="SSF51197">
    <property type="entry name" value="Clavaminate synthase-like"/>
    <property type="match status" value="1"/>
</dbReference>
<dbReference type="Gene3D" id="2.60.120.330">
    <property type="entry name" value="B-lactam Antibiotic, Isopenicillin N Synthase, Chain"/>
    <property type="match status" value="1"/>
</dbReference>
<keyword evidence="2 5" id="KW-0479">Metal-binding</keyword>
<evidence type="ECO:0000256" key="1">
    <source>
        <dbReference type="ARBA" id="ARBA00008056"/>
    </source>
</evidence>
<evidence type="ECO:0000313" key="8">
    <source>
        <dbReference type="Proteomes" id="UP000594262"/>
    </source>
</evidence>
<keyword evidence="4 5" id="KW-0408">Iron</keyword>
<evidence type="ECO:0000256" key="3">
    <source>
        <dbReference type="ARBA" id="ARBA00023002"/>
    </source>
</evidence>
<feature type="domain" description="Fe2OG dioxygenase" evidence="6">
    <location>
        <begin position="245"/>
        <end position="357"/>
    </location>
</feature>
<reference evidence="7" key="1">
    <citation type="submission" date="2021-01" db="UniProtKB">
        <authorList>
            <consortium name="EnsemblMetazoa"/>
        </authorList>
    </citation>
    <scope>IDENTIFICATION</scope>
</reference>
<dbReference type="InterPro" id="IPR027443">
    <property type="entry name" value="IPNS-like_sf"/>
</dbReference>
<evidence type="ECO:0000256" key="4">
    <source>
        <dbReference type="ARBA" id="ARBA00023004"/>
    </source>
</evidence>
<dbReference type="Proteomes" id="UP000594262">
    <property type="component" value="Unplaced"/>
</dbReference>
<comment type="similarity">
    <text evidence="1 5">Belongs to the iron/ascorbate-dependent oxidoreductase family.</text>
</comment>
<dbReference type="GO" id="GO:0016491">
    <property type="term" value="F:oxidoreductase activity"/>
    <property type="evidence" value="ECO:0007669"/>
    <property type="project" value="UniProtKB-KW"/>
</dbReference>
<dbReference type="PANTHER" id="PTHR10209">
    <property type="entry name" value="OXIDOREDUCTASE, 2OG-FE II OXYGENASE FAMILY PROTEIN"/>
    <property type="match status" value="1"/>
</dbReference>
<evidence type="ECO:0000256" key="5">
    <source>
        <dbReference type="RuleBase" id="RU003682"/>
    </source>
</evidence>
<dbReference type="GO" id="GO:0046872">
    <property type="term" value="F:metal ion binding"/>
    <property type="evidence" value="ECO:0007669"/>
    <property type="project" value="UniProtKB-KW"/>
</dbReference>
<keyword evidence="8" id="KW-1185">Reference proteome</keyword>